<dbReference type="OrthoDB" id="9814092at2"/>
<dbReference type="PANTHER" id="PTHR21248:SF12">
    <property type="entry name" value="CARDIOLIPIN SYNTHASE C"/>
    <property type="match status" value="1"/>
</dbReference>
<evidence type="ECO:0000313" key="4">
    <source>
        <dbReference type="Proteomes" id="UP000326287"/>
    </source>
</evidence>
<evidence type="ECO:0000259" key="2">
    <source>
        <dbReference type="PROSITE" id="PS50035"/>
    </source>
</evidence>
<evidence type="ECO:0000313" key="3">
    <source>
        <dbReference type="EMBL" id="QFU76336.1"/>
    </source>
</evidence>
<protein>
    <submittedName>
        <fullName evidence="3">Phospholipase D family protein</fullName>
    </submittedName>
</protein>
<organism evidence="3 4">
    <name type="scientific">Halioglobus maricola</name>
    <dbReference type="NCBI Taxonomy" id="2601894"/>
    <lineage>
        <taxon>Bacteria</taxon>
        <taxon>Pseudomonadati</taxon>
        <taxon>Pseudomonadota</taxon>
        <taxon>Gammaproteobacteria</taxon>
        <taxon>Cellvibrionales</taxon>
        <taxon>Halieaceae</taxon>
        <taxon>Halioglobus</taxon>
    </lineage>
</organism>
<dbReference type="CDD" id="cd09111">
    <property type="entry name" value="PLDc_ymdC_like_1"/>
    <property type="match status" value="1"/>
</dbReference>
<keyword evidence="4" id="KW-1185">Reference proteome</keyword>
<dbReference type="RefSeq" id="WP_153239480.1">
    <property type="nucleotide sequence ID" value="NZ_CP036422.1"/>
</dbReference>
<feature type="domain" description="PLD phosphodiesterase" evidence="2">
    <location>
        <begin position="164"/>
        <end position="191"/>
    </location>
</feature>
<sequence>MQNFWCRQLGLAFVVFAMIACSAPVQRHDHLAQPAAIASSDQFWRHIDAAGGHDWFHLLNGSEEALAWRLAMIDSAHHQIDMETFLWKEDEAGQKILAHLLAAADRGVQVRVLLDDSFTPHQDLVLSRIAHHPRIQLRVYNPYGNRSGGMLSRMVFNLDDFLRVNHRLHNKTLTVDGWAVIVGGRNLADEYFGLHRDYNFRDMEVLAMGSGVASVSQHFADFWNSGWSVPVEATVFIKEGDEALVRLRQKLAAAVGDVQVADDTELGERWREAATGALPGKATLIADSPALEDPSREAPRQLAGQLVELINAAEKDVVLVSAYLVPTAELSDAIAQARARGVRVRILTNSLRSNNHLAAHAAYSGYIRELLQEGVELYEVRVDASDRQLYMRSPVAEKELGLHAKFMLFDFDRIFIGSSNLDPRSLELNTEVGLLIESEAFNSELRAAIAIDFEPANSWQVALDESGHLQWRGLNETLHQSPADSEFQRLEDWFIGLLPVDANM</sequence>
<dbReference type="Proteomes" id="UP000326287">
    <property type="component" value="Chromosome"/>
</dbReference>
<proteinExistence type="predicted"/>
<feature type="signal peptide" evidence="1">
    <location>
        <begin position="1"/>
        <end position="27"/>
    </location>
</feature>
<feature type="chain" id="PRO_5024835768" evidence="1">
    <location>
        <begin position="28"/>
        <end position="504"/>
    </location>
</feature>
<accession>A0A5P9NLF7</accession>
<name>A0A5P9NLF7_9GAMM</name>
<gene>
    <name evidence="3" type="ORF">EY643_12065</name>
</gene>
<dbReference type="PROSITE" id="PS51257">
    <property type="entry name" value="PROKAR_LIPOPROTEIN"/>
    <property type="match status" value="1"/>
</dbReference>
<evidence type="ECO:0000256" key="1">
    <source>
        <dbReference type="SAM" id="SignalP"/>
    </source>
</evidence>
<dbReference type="Pfam" id="PF13091">
    <property type="entry name" value="PLDc_2"/>
    <property type="match status" value="2"/>
</dbReference>
<dbReference type="PANTHER" id="PTHR21248">
    <property type="entry name" value="CARDIOLIPIN SYNTHASE"/>
    <property type="match status" value="1"/>
</dbReference>
<dbReference type="GO" id="GO:0032049">
    <property type="term" value="P:cardiolipin biosynthetic process"/>
    <property type="evidence" value="ECO:0007669"/>
    <property type="project" value="UniProtKB-ARBA"/>
</dbReference>
<dbReference type="EMBL" id="CP036422">
    <property type="protein sequence ID" value="QFU76336.1"/>
    <property type="molecule type" value="Genomic_DNA"/>
</dbReference>
<dbReference type="SUPFAM" id="SSF56024">
    <property type="entry name" value="Phospholipase D/nuclease"/>
    <property type="match status" value="2"/>
</dbReference>
<dbReference type="KEGG" id="halc:EY643_12065"/>
<dbReference type="SMART" id="SM00155">
    <property type="entry name" value="PLDc"/>
    <property type="match status" value="2"/>
</dbReference>
<keyword evidence="1" id="KW-0732">Signal</keyword>
<reference evidence="3 4" key="1">
    <citation type="submission" date="2019-02" db="EMBL/GenBank/DDBJ databases">
        <authorList>
            <person name="Li S.-H."/>
        </authorList>
    </citation>
    <scope>NUCLEOTIDE SEQUENCE [LARGE SCALE GENOMIC DNA]</scope>
    <source>
        <strain evidence="3 4">IMCC14385</strain>
    </source>
</reference>
<dbReference type="InterPro" id="IPR001736">
    <property type="entry name" value="PLipase_D/transphosphatidylase"/>
</dbReference>
<feature type="domain" description="PLD phosphodiesterase" evidence="2">
    <location>
        <begin position="398"/>
        <end position="425"/>
    </location>
</feature>
<dbReference type="PROSITE" id="PS50035">
    <property type="entry name" value="PLD"/>
    <property type="match status" value="2"/>
</dbReference>
<dbReference type="CDD" id="cd09113">
    <property type="entry name" value="PLDc_ymdC_like_2"/>
    <property type="match status" value="1"/>
</dbReference>
<dbReference type="GO" id="GO:0030572">
    <property type="term" value="F:phosphatidyltransferase activity"/>
    <property type="evidence" value="ECO:0007669"/>
    <property type="project" value="UniProtKB-ARBA"/>
</dbReference>
<dbReference type="Gene3D" id="3.30.870.10">
    <property type="entry name" value="Endonuclease Chain A"/>
    <property type="match status" value="2"/>
</dbReference>
<dbReference type="AlphaFoldDB" id="A0A5P9NLF7"/>
<dbReference type="InterPro" id="IPR025202">
    <property type="entry name" value="PLD-like_dom"/>
</dbReference>